<name>A0A372ISQ9_9BACT</name>
<dbReference type="AlphaFoldDB" id="A0A372ISQ9"/>
<evidence type="ECO:0000256" key="8">
    <source>
        <dbReference type="SAM" id="Phobius"/>
    </source>
</evidence>
<evidence type="ECO:0000256" key="2">
    <source>
        <dbReference type="ARBA" id="ARBA00022448"/>
    </source>
</evidence>
<evidence type="ECO:0000256" key="5">
    <source>
        <dbReference type="ARBA" id="ARBA00022729"/>
    </source>
</evidence>
<evidence type="ECO:0000259" key="9">
    <source>
        <dbReference type="Pfam" id="PF25183"/>
    </source>
</evidence>
<proteinExistence type="predicted"/>
<dbReference type="PANTHER" id="PTHR30069">
    <property type="entry name" value="TONB-DEPENDENT OUTER MEMBRANE RECEPTOR"/>
    <property type="match status" value="1"/>
</dbReference>
<dbReference type="InterPro" id="IPR057601">
    <property type="entry name" value="Oar-like_b-barrel"/>
</dbReference>
<gene>
    <name evidence="10" type="ORF">D0Y96_06180</name>
</gene>
<evidence type="ECO:0000313" key="10">
    <source>
        <dbReference type="EMBL" id="RFU17977.1"/>
    </source>
</evidence>
<dbReference type="InterPro" id="IPR036942">
    <property type="entry name" value="Beta-barrel_TonB_sf"/>
</dbReference>
<sequence>MLRGSVRHHAAAHHRASSLSYVRRTVLHVVSFFILICAPALLWAQSDLSSISGTITDASGAVVEHAAVTLTSEATGAQHETKTNHSGFYTIPGLAPGRYTITVGAVGFEKLVRTGNNLDPSLPTTANLQLVVGHATQSVEVKAQETTLDADSATLGRVITSNQVENLPLNGRNPIYVALTKAGITSGPTSPTGANGTATGSNLSSFNFSTGQGAIQINGSRDRDNLITYDGAVAVRVRASGDSVGTPDLDAVQEVQVLATNYPAEYGHSIGGQIRITTKGGSSRFHGSLYEYLQNPVLNANSWVRNDNGNNGNPNYPQALKTNFVAPFTFNQFGFVFDGPLYVPKVLPKGKVFFLYSEAFVHYPQTVDNPVTVPNPAFRSGDFSSLITGNPKTNHYIKDPKSALACSASTGGPGCFPGNMIPKDRLSSTGTGLLSIFPTPTPNFLVGTENLLQVAKYPANEEIDSGNLDIVPNDKDYIRFRLTHFFYHEDNPFSAAYDVVPRLYDRPNQTGSLDWVHTFSSSMMNEVLLTASHDAARLSIDTSSGLYDRTRYGVNYPFLFPGTKDLPNKIPTVKFDSTTSITAMDGSTYPSHSQGEIFDFGDTFTRIIGDHTIRVGGVYERSGENDRDQIAFSTSTAGETNNQNGQFDFNNSNPNGTGLDVADAALGLYYTYSEVGARSETPYRANMFDFFAQDSWKATPKLHLEYGLRYTSIRPYYSLWNNAGSFDPAFYSSATAMQVNSSTGNPIAGTGDPLDGTVLWGNGFTSSAKAHVPIAATGQYNNLFHNLPRGYIHVQKFLFQPRLGIAYSLNDKTVLRAGFGRYVNRQGVSDFVFAGGIPPLQQVASVSSGTADDPGAGTNGSYPTLSGDIDRASPQPEAYIWNVSAERSIGFGTVAEISYVGRRALHQQYAANINQLQPGTLTDPANKGISANALRPYKGYSAINLVMQGDGAAYEGLQIDVNRRFSHGLGLGVAYTYASSQDCDSFQKTVIPNTYDPKAICGPSDYDVRQVLAFNSVYSIPFPETNRMLHEVLGGWQLTQSYQFQTGAPLSVATGTDVAGVGPGSGNQLLQVTPGANLKGNGKFSHGTDENSWFNTTNGDGSPIFTLPTSGTFTAEHVRNILRAPGQEYFNAAILKKFNTFEGQSLSFRFDAFDFPNHPNWNAPDTNYADGTFGKVTQKNGQRSMQASLRYSF</sequence>
<keyword evidence="6 8" id="KW-0472">Membrane</keyword>
<dbReference type="Gene3D" id="2.40.170.20">
    <property type="entry name" value="TonB-dependent receptor, beta-barrel domain"/>
    <property type="match status" value="1"/>
</dbReference>
<keyword evidence="8" id="KW-1133">Transmembrane helix</keyword>
<keyword evidence="4 8" id="KW-0812">Transmembrane</keyword>
<evidence type="ECO:0000256" key="7">
    <source>
        <dbReference type="ARBA" id="ARBA00023237"/>
    </source>
</evidence>
<protein>
    <recommendedName>
        <fullName evidence="9">TonB-dependent transporter Oar-like beta-barrel domain-containing protein</fullName>
    </recommendedName>
</protein>
<evidence type="ECO:0000256" key="4">
    <source>
        <dbReference type="ARBA" id="ARBA00022692"/>
    </source>
</evidence>
<dbReference type="GO" id="GO:0044718">
    <property type="term" value="P:siderophore transmembrane transport"/>
    <property type="evidence" value="ECO:0007669"/>
    <property type="project" value="TreeGrafter"/>
</dbReference>
<dbReference type="GO" id="GO:0009279">
    <property type="term" value="C:cell outer membrane"/>
    <property type="evidence" value="ECO:0007669"/>
    <property type="project" value="UniProtKB-SubCell"/>
</dbReference>
<accession>A0A372ISQ9</accession>
<keyword evidence="2" id="KW-0813">Transport</keyword>
<dbReference type="SUPFAM" id="SSF56935">
    <property type="entry name" value="Porins"/>
    <property type="match status" value="1"/>
</dbReference>
<dbReference type="Proteomes" id="UP000264702">
    <property type="component" value="Unassembled WGS sequence"/>
</dbReference>
<keyword evidence="3" id="KW-1134">Transmembrane beta strand</keyword>
<dbReference type="Pfam" id="PF25183">
    <property type="entry name" value="OMP_b-brl_4"/>
    <property type="match status" value="1"/>
</dbReference>
<dbReference type="GO" id="GO:0015344">
    <property type="term" value="F:siderophore uptake transmembrane transporter activity"/>
    <property type="evidence" value="ECO:0007669"/>
    <property type="project" value="TreeGrafter"/>
</dbReference>
<organism evidence="10 11">
    <name type="scientific">Paracidobacterium acidisoli</name>
    <dbReference type="NCBI Taxonomy" id="2303751"/>
    <lineage>
        <taxon>Bacteria</taxon>
        <taxon>Pseudomonadati</taxon>
        <taxon>Acidobacteriota</taxon>
        <taxon>Terriglobia</taxon>
        <taxon>Terriglobales</taxon>
        <taxon>Acidobacteriaceae</taxon>
        <taxon>Paracidobacterium</taxon>
    </lineage>
</organism>
<reference evidence="10 11" key="1">
    <citation type="submission" date="2018-08" db="EMBL/GenBank/DDBJ databases">
        <title>Acidipila sp. 4G-K13, an acidobacterium isolated from forest soil.</title>
        <authorList>
            <person name="Gao Z.-H."/>
            <person name="Qiu L.-H."/>
        </authorList>
    </citation>
    <scope>NUCLEOTIDE SEQUENCE [LARGE SCALE GENOMIC DNA]</scope>
    <source>
        <strain evidence="10 11">4G-K13</strain>
    </source>
</reference>
<comment type="caution">
    <text evidence="10">The sequence shown here is derived from an EMBL/GenBank/DDBJ whole genome shotgun (WGS) entry which is preliminary data.</text>
</comment>
<keyword evidence="7" id="KW-0998">Cell outer membrane</keyword>
<dbReference type="InterPro" id="IPR039426">
    <property type="entry name" value="TonB-dep_rcpt-like"/>
</dbReference>
<dbReference type="Pfam" id="PF13620">
    <property type="entry name" value="CarboxypepD_reg"/>
    <property type="match status" value="1"/>
</dbReference>
<keyword evidence="11" id="KW-1185">Reference proteome</keyword>
<dbReference type="PANTHER" id="PTHR30069:SF29">
    <property type="entry name" value="HEMOGLOBIN AND HEMOGLOBIN-HAPTOGLOBIN-BINDING PROTEIN 1-RELATED"/>
    <property type="match status" value="1"/>
</dbReference>
<evidence type="ECO:0000256" key="6">
    <source>
        <dbReference type="ARBA" id="ARBA00023136"/>
    </source>
</evidence>
<dbReference type="OrthoDB" id="97893at2"/>
<comment type="subcellular location">
    <subcellularLocation>
        <location evidence="1">Cell outer membrane</location>
        <topology evidence="1">Multi-pass membrane protein</topology>
    </subcellularLocation>
</comment>
<dbReference type="Gene3D" id="2.60.40.1120">
    <property type="entry name" value="Carboxypeptidase-like, regulatory domain"/>
    <property type="match status" value="1"/>
</dbReference>
<dbReference type="SUPFAM" id="SSF49452">
    <property type="entry name" value="Starch-binding domain-like"/>
    <property type="match status" value="1"/>
</dbReference>
<evidence type="ECO:0000256" key="3">
    <source>
        <dbReference type="ARBA" id="ARBA00022452"/>
    </source>
</evidence>
<feature type="domain" description="TonB-dependent transporter Oar-like beta-barrel" evidence="9">
    <location>
        <begin position="277"/>
        <end position="1186"/>
    </location>
</feature>
<dbReference type="InterPro" id="IPR013784">
    <property type="entry name" value="Carb-bd-like_fold"/>
</dbReference>
<dbReference type="GO" id="GO:0030246">
    <property type="term" value="F:carbohydrate binding"/>
    <property type="evidence" value="ECO:0007669"/>
    <property type="project" value="InterPro"/>
</dbReference>
<evidence type="ECO:0000256" key="1">
    <source>
        <dbReference type="ARBA" id="ARBA00004571"/>
    </source>
</evidence>
<dbReference type="EMBL" id="QVQT01000002">
    <property type="protein sequence ID" value="RFU17977.1"/>
    <property type="molecule type" value="Genomic_DNA"/>
</dbReference>
<feature type="transmembrane region" description="Helical" evidence="8">
    <location>
        <begin position="21"/>
        <end position="44"/>
    </location>
</feature>
<evidence type="ECO:0000313" key="11">
    <source>
        <dbReference type="Proteomes" id="UP000264702"/>
    </source>
</evidence>
<keyword evidence="5" id="KW-0732">Signal</keyword>